<dbReference type="SFLD" id="SFLDS00029">
    <property type="entry name" value="Radical_SAM"/>
    <property type="match status" value="1"/>
</dbReference>
<dbReference type="SUPFAM" id="SSF102114">
    <property type="entry name" value="Radical SAM enzymes"/>
    <property type="match status" value="1"/>
</dbReference>
<dbReference type="AlphaFoldDB" id="Q1K109"/>
<dbReference type="InterPro" id="IPR023885">
    <property type="entry name" value="4Fe4S-binding_SPASM_dom"/>
</dbReference>
<evidence type="ECO:0000256" key="1">
    <source>
        <dbReference type="ARBA" id="ARBA00001966"/>
    </source>
</evidence>
<dbReference type="GO" id="GO:0046872">
    <property type="term" value="F:metal ion binding"/>
    <property type="evidence" value="ECO:0007669"/>
    <property type="project" value="UniProtKB-KW"/>
</dbReference>
<evidence type="ECO:0000256" key="2">
    <source>
        <dbReference type="ARBA" id="ARBA00022691"/>
    </source>
</evidence>
<organism evidence="7 8">
    <name type="scientific">Desulfuromonas acetoxidans (strain DSM 684 / 11070)</name>
    <dbReference type="NCBI Taxonomy" id="281689"/>
    <lineage>
        <taxon>Bacteria</taxon>
        <taxon>Pseudomonadati</taxon>
        <taxon>Thermodesulfobacteriota</taxon>
        <taxon>Desulfuromonadia</taxon>
        <taxon>Desulfuromonadales</taxon>
        <taxon>Desulfuromonadaceae</taxon>
        <taxon>Desulfuromonas</taxon>
    </lineage>
</organism>
<keyword evidence="3" id="KW-0479">Metal-binding</keyword>
<evidence type="ECO:0000256" key="3">
    <source>
        <dbReference type="ARBA" id="ARBA00022723"/>
    </source>
</evidence>
<dbReference type="InterPro" id="IPR050377">
    <property type="entry name" value="Radical_SAM_PqqE_MftC-like"/>
</dbReference>
<dbReference type="InterPro" id="IPR058240">
    <property type="entry name" value="rSAM_sf"/>
</dbReference>
<dbReference type="RefSeq" id="WP_005999406.1">
    <property type="nucleotide sequence ID" value="NZ_AAEW02000006.1"/>
</dbReference>
<dbReference type="OrthoDB" id="8666056at2"/>
<dbReference type="CDD" id="cd01335">
    <property type="entry name" value="Radical_SAM"/>
    <property type="match status" value="1"/>
</dbReference>
<evidence type="ECO:0000313" key="7">
    <source>
        <dbReference type="EMBL" id="EAT16199.1"/>
    </source>
</evidence>
<dbReference type="Gene3D" id="3.20.20.70">
    <property type="entry name" value="Aldolase class I"/>
    <property type="match status" value="2"/>
</dbReference>
<keyword evidence="5" id="KW-0411">Iron-sulfur</keyword>
<evidence type="ECO:0000256" key="5">
    <source>
        <dbReference type="ARBA" id="ARBA00023014"/>
    </source>
</evidence>
<dbReference type="CDD" id="cd21109">
    <property type="entry name" value="SPASM"/>
    <property type="match status" value="1"/>
</dbReference>
<dbReference type="EMBL" id="AAEW02000006">
    <property type="protein sequence ID" value="EAT16199.1"/>
    <property type="molecule type" value="Genomic_DNA"/>
</dbReference>
<dbReference type="Proteomes" id="UP000005695">
    <property type="component" value="Unassembled WGS sequence"/>
</dbReference>
<keyword evidence="2" id="KW-0949">S-adenosyl-L-methionine</keyword>
<dbReference type="SFLD" id="SFLDG01067">
    <property type="entry name" value="SPASM/twitch_domain_containing"/>
    <property type="match status" value="1"/>
</dbReference>
<protein>
    <submittedName>
        <fullName evidence="7">Radical SAM</fullName>
    </submittedName>
</protein>
<gene>
    <name evidence="7" type="ORF">Dace_1663</name>
</gene>
<evidence type="ECO:0000313" key="8">
    <source>
        <dbReference type="Proteomes" id="UP000005695"/>
    </source>
</evidence>
<evidence type="ECO:0000256" key="4">
    <source>
        <dbReference type="ARBA" id="ARBA00023004"/>
    </source>
</evidence>
<proteinExistence type="predicted"/>
<sequence length="337" mass="37648">MKIAYVCSRPFDWLEIHDDGSAFVCCPAWLRRPVGNLLTTPWRQVWNGAVAVELRKTVINGTLHNCSARRCPFLAAITSPVAVADQCDDAHLLEDIRQKNTCLKHGPNTLNLSFDPRCNLTCPSCRHQPPVLDDSALARIDCLVRLVGDELAPDVEELRLSGHGDPFAAAGYRQILNQVSATTFPRLQRLHLHSNGLLWTPQRWVELAHLHSYLTSAEISIDAADVTVYAENRGGDFNLLLENLAFIQSLSIDLLLSCVVQLNNYHQMSDFVHLARRFGARSYFSPLINWGTWSRAEYQRRAVHLSEHPDHQAFCEALAQVATLPDVDVGALSVVLA</sequence>
<reference evidence="7" key="2">
    <citation type="submission" date="2006-05" db="EMBL/GenBank/DDBJ databases">
        <title>Sequencing of the draft genome and assembly of Desulfuromonas acetoxidans DSM 684.</title>
        <authorList>
            <consortium name="US DOE Joint Genome Institute (JGI-PGF)"/>
            <person name="Copeland A."/>
            <person name="Lucas S."/>
            <person name="Lapidus A."/>
            <person name="Barry K."/>
            <person name="Detter J.C."/>
            <person name="Glavina del Rio T."/>
            <person name="Hammon N."/>
            <person name="Israni S."/>
            <person name="Dalin E."/>
            <person name="Tice H."/>
            <person name="Bruce D."/>
            <person name="Pitluck S."/>
            <person name="Richardson P."/>
        </authorList>
    </citation>
    <scope>NUCLEOTIDE SEQUENCE [LARGE SCALE GENOMIC DNA]</scope>
    <source>
        <strain evidence="7">DSM 684</strain>
    </source>
</reference>
<dbReference type="GO" id="GO:0003824">
    <property type="term" value="F:catalytic activity"/>
    <property type="evidence" value="ECO:0007669"/>
    <property type="project" value="InterPro"/>
</dbReference>
<dbReference type="PANTHER" id="PTHR11228:SF7">
    <property type="entry name" value="PQQA PEPTIDE CYCLASE"/>
    <property type="match status" value="1"/>
</dbReference>
<reference evidence="7" key="1">
    <citation type="submission" date="2006-05" db="EMBL/GenBank/DDBJ databases">
        <title>Annotation of the draft genome assembly of Desulfuromonas acetoxidans DSM 684.</title>
        <authorList>
            <consortium name="US DOE Joint Genome Institute (JGI-ORNL)"/>
            <person name="Larimer F."/>
            <person name="Land M."/>
            <person name="Hauser L."/>
        </authorList>
    </citation>
    <scope>NUCLEOTIDE SEQUENCE [LARGE SCALE GENOMIC DNA]</scope>
    <source>
        <strain evidence="7">DSM 684</strain>
    </source>
</reference>
<dbReference type="GO" id="GO:0051536">
    <property type="term" value="F:iron-sulfur cluster binding"/>
    <property type="evidence" value="ECO:0007669"/>
    <property type="project" value="UniProtKB-KW"/>
</dbReference>
<keyword evidence="4" id="KW-0408">Iron</keyword>
<comment type="caution">
    <text evidence="7">The sequence shown here is derived from an EMBL/GenBank/DDBJ whole genome shotgun (WGS) entry which is preliminary data.</text>
</comment>
<dbReference type="PANTHER" id="PTHR11228">
    <property type="entry name" value="RADICAL SAM DOMAIN PROTEIN"/>
    <property type="match status" value="1"/>
</dbReference>
<keyword evidence="8" id="KW-1185">Reference proteome</keyword>
<dbReference type="InterPro" id="IPR007197">
    <property type="entry name" value="rSAM"/>
</dbReference>
<feature type="domain" description="4Fe4S-binding SPASM" evidence="6">
    <location>
        <begin position="7"/>
        <end position="71"/>
    </location>
</feature>
<name>Q1K109_DESA6</name>
<dbReference type="InterPro" id="IPR013785">
    <property type="entry name" value="Aldolase_TIM"/>
</dbReference>
<dbReference type="Pfam" id="PF13186">
    <property type="entry name" value="SPASM"/>
    <property type="match status" value="1"/>
</dbReference>
<accession>Q1K109</accession>
<comment type="cofactor">
    <cofactor evidence="1">
        <name>[4Fe-4S] cluster</name>
        <dbReference type="ChEBI" id="CHEBI:49883"/>
    </cofactor>
</comment>
<evidence type="ECO:0000259" key="6">
    <source>
        <dbReference type="Pfam" id="PF13186"/>
    </source>
</evidence>